<dbReference type="EMBL" id="FTOB01000004">
    <property type="protein sequence ID" value="SIS88780.1"/>
    <property type="molecule type" value="Genomic_DNA"/>
</dbReference>
<keyword evidence="2" id="KW-1185">Reference proteome</keyword>
<evidence type="ECO:0000313" key="2">
    <source>
        <dbReference type="Proteomes" id="UP000185728"/>
    </source>
</evidence>
<evidence type="ECO:0008006" key="3">
    <source>
        <dbReference type="Google" id="ProtNLM"/>
    </source>
</evidence>
<name>A0ABY1KX98_9FLAO</name>
<sequence length="166" mass="17690">MIKHIKNILVAMVVTAGLFSCEQERLGPVLTTADGGGTLNEYVAYDIESTDPTGSNVYGRIVFWKDNLDRTLVQVSLYNTIEGSTHPALIVSGAIGTETTTMLELDSVSGDSGELSASKFFVIADTSFYGSILEMDAHINIYLSDTDDTIVATGDLGANADPVESN</sequence>
<reference evidence="1 2" key="1">
    <citation type="submission" date="2017-01" db="EMBL/GenBank/DDBJ databases">
        <authorList>
            <person name="Varghese N."/>
            <person name="Submissions S."/>
        </authorList>
    </citation>
    <scope>NUCLEOTIDE SEQUENCE [LARGE SCALE GENOMIC DNA]</scope>
    <source>
        <strain evidence="1 2">DSM 2061</strain>
    </source>
</reference>
<comment type="caution">
    <text evidence="1">The sequence shown here is derived from an EMBL/GenBank/DDBJ whole genome shotgun (WGS) entry which is preliminary data.</text>
</comment>
<proteinExistence type="predicted"/>
<dbReference type="PROSITE" id="PS51257">
    <property type="entry name" value="PROKAR_LIPOPROTEIN"/>
    <property type="match status" value="1"/>
</dbReference>
<protein>
    <recommendedName>
        <fullName evidence="3">CHRD domain-containing protein</fullName>
    </recommendedName>
</protein>
<evidence type="ECO:0000313" key="1">
    <source>
        <dbReference type="EMBL" id="SIS88780.1"/>
    </source>
</evidence>
<accession>A0ABY1KX98</accession>
<dbReference type="RefSeq" id="WP_076456116.1">
    <property type="nucleotide sequence ID" value="NZ_FTOB01000004.1"/>
</dbReference>
<dbReference type="Proteomes" id="UP000185728">
    <property type="component" value="Unassembled WGS sequence"/>
</dbReference>
<organism evidence="1 2">
    <name type="scientific">Zobellia uliginosa</name>
    <dbReference type="NCBI Taxonomy" id="143224"/>
    <lineage>
        <taxon>Bacteria</taxon>
        <taxon>Pseudomonadati</taxon>
        <taxon>Bacteroidota</taxon>
        <taxon>Flavobacteriia</taxon>
        <taxon>Flavobacteriales</taxon>
        <taxon>Flavobacteriaceae</taxon>
        <taxon>Zobellia</taxon>
    </lineage>
</organism>
<gene>
    <name evidence="1" type="ORF">SAMN05421766_104645</name>
</gene>